<dbReference type="GO" id="GO:0008761">
    <property type="term" value="F:UDP-N-acetylglucosamine 2-epimerase activity"/>
    <property type="evidence" value="ECO:0007669"/>
    <property type="project" value="UniProtKB-EC"/>
</dbReference>
<evidence type="ECO:0000259" key="6">
    <source>
        <dbReference type="Pfam" id="PF02350"/>
    </source>
</evidence>
<sequence>MKRIKVMSVFGTRPEAVKMAPLVKALEANPYMESSVCVTAQHREMLDQVLDIFGIRPDYDLNIMQDRQTLADITTRALEGLYDVFGKAAPDIVLVHGDTTTTFAAALAAYYLKIRVGHVEAGLRTHDKYFPYPEEMNRRLTGAIADLHFAPTVSNRENLIREGISPEKIYVTGNTVIDALSTTVSDGFVFGDPFLKGFSFDNKRVIAMTAHRRENIGRPFEEIFAAVRKIADDFTDVHIIYPVHLNPLVGEPARRILGDHPRIHLIKPVNVQEMHNLMARSYLVLTDSGGLQEEAPALGKPVLVLRNETERPEAVAAGTVRLAGTGYESVYRSVRELLDREELYTKMARAVNPYGDGRASRRIVEALLHGFGITGERPADFVA</sequence>
<evidence type="ECO:0000256" key="4">
    <source>
        <dbReference type="ARBA" id="ARBA00079400"/>
    </source>
</evidence>
<dbReference type="EMBL" id="FQZP01000011">
    <property type="protein sequence ID" value="SHI81417.1"/>
    <property type="molecule type" value="Genomic_DNA"/>
</dbReference>
<evidence type="ECO:0000256" key="1">
    <source>
        <dbReference type="ARBA" id="ARBA00023235"/>
    </source>
</evidence>
<dbReference type="InterPro" id="IPR003331">
    <property type="entry name" value="UDP_GlcNAc_Epimerase_2_dom"/>
</dbReference>
<keyword evidence="8" id="KW-1185">Reference proteome</keyword>
<evidence type="ECO:0000313" key="8">
    <source>
        <dbReference type="Proteomes" id="UP000324781"/>
    </source>
</evidence>
<comment type="similarity">
    <text evidence="2 5">Belongs to the UDP-N-acetylglucosamine 2-epimerase family.</text>
</comment>
<name>A0A1M6E7F0_9FIRM</name>
<dbReference type="PANTHER" id="PTHR43174">
    <property type="entry name" value="UDP-N-ACETYLGLUCOSAMINE 2-EPIMERASE"/>
    <property type="match status" value="1"/>
</dbReference>
<evidence type="ECO:0000256" key="3">
    <source>
        <dbReference type="ARBA" id="ARBA00038858"/>
    </source>
</evidence>
<proteinExistence type="inferred from homology"/>
<dbReference type="RefSeq" id="WP_149678215.1">
    <property type="nucleotide sequence ID" value="NZ_DAONMB010000034.1"/>
</dbReference>
<dbReference type="AlphaFoldDB" id="A0A1M6E7F0"/>
<dbReference type="Pfam" id="PF02350">
    <property type="entry name" value="Epimerase_2"/>
    <property type="match status" value="1"/>
</dbReference>
<dbReference type="OrthoDB" id="9803238at2"/>
<dbReference type="NCBIfam" id="TIGR00236">
    <property type="entry name" value="wecB"/>
    <property type="match status" value="1"/>
</dbReference>
<dbReference type="FunFam" id="3.40.50.2000:FF:000043">
    <property type="entry name" value="UDP-N-acetylglucosamine 2-epimerase"/>
    <property type="match status" value="1"/>
</dbReference>
<dbReference type="PANTHER" id="PTHR43174:SF2">
    <property type="entry name" value="UDP-N-ACETYLGLUCOSAMINE 2-EPIMERASE"/>
    <property type="match status" value="1"/>
</dbReference>
<keyword evidence="1 5" id="KW-0413">Isomerase</keyword>
<evidence type="ECO:0000256" key="5">
    <source>
        <dbReference type="RuleBase" id="RU003513"/>
    </source>
</evidence>
<dbReference type="InterPro" id="IPR029767">
    <property type="entry name" value="WecB-like"/>
</dbReference>
<dbReference type="Proteomes" id="UP000324781">
    <property type="component" value="Unassembled WGS sequence"/>
</dbReference>
<feature type="domain" description="UDP-N-acetylglucosamine 2-epimerase" evidence="6">
    <location>
        <begin position="24"/>
        <end position="367"/>
    </location>
</feature>
<evidence type="ECO:0000313" key="7">
    <source>
        <dbReference type="EMBL" id="SHI81417.1"/>
    </source>
</evidence>
<dbReference type="Gene3D" id="3.40.50.2000">
    <property type="entry name" value="Glycogen Phosphorylase B"/>
    <property type="match status" value="2"/>
</dbReference>
<protein>
    <recommendedName>
        <fullName evidence="3">UDP-N-acetylglucosamine 2-epimerase (non-hydrolyzing)</fullName>
        <ecNumber evidence="3">5.1.3.14</ecNumber>
    </recommendedName>
    <alternativeName>
        <fullName evidence="4">UDP-GlcNAc-2-epimerase</fullName>
    </alternativeName>
</protein>
<organism evidence="7 8">
    <name type="scientific">Thermoclostridium caenicola</name>
    <dbReference type="NCBI Taxonomy" id="659425"/>
    <lineage>
        <taxon>Bacteria</taxon>
        <taxon>Bacillati</taxon>
        <taxon>Bacillota</taxon>
        <taxon>Clostridia</taxon>
        <taxon>Eubacteriales</taxon>
        <taxon>Oscillospiraceae</taxon>
        <taxon>Thermoclostridium</taxon>
    </lineage>
</organism>
<reference evidence="7 8" key="1">
    <citation type="submission" date="2016-11" db="EMBL/GenBank/DDBJ databases">
        <authorList>
            <person name="Varghese N."/>
            <person name="Submissions S."/>
        </authorList>
    </citation>
    <scope>NUCLEOTIDE SEQUENCE [LARGE SCALE GENOMIC DNA]</scope>
    <source>
        <strain evidence="7 8">DSM 19027</strain>
    </source>
</reference>
<gene>
    <name evidence="7" type="ORF">SAMN05444373_10115</name>
</gene>
<dbReference type="EC" id="5.1.3.14" evidence="3"/>
<accession>A0A1M6E7F0</accession>
<dbReference type="SUPFAM" id="SSF53756">
    <property type="entry name" value="UDP-Glycosyltransferase/glycogen phosphorylase"/>
    <property type="match status" value="1"/>
</dbReference>
<dbReference type="CDD" id="cd03786">
    <property type="entry name" value="GTB_UDP-GlcNAc_2-Epimerase"/>
    <property type="match status" value="1"/>
</dbReference>
<evidence type="ECO:0000256" key="2">
    <source>
        <dbReference type="ARBA" id="ARBA00038209"/>
    </source>
</evidence>